<sequence length="137" mass="15476">MSAASASAPVLRTMQATDESRPNARATVEQFDREFQQYTTKHGGKSARAVAMARAELSKYRALLWQDDKLTAAKAKQGRLTAAQRAAYEKKVADIEKALDQFHHNVANYNRTKAILSFMLLTAFALLAFFQPWKKYF</sequence>
<organism evidence="3 4">
    <name type="scientific">Pythium oligandrum</name>
    <name type="common">Mycoparasitic fungus</name>
    <dbReference type="NCBI Taxonomy" id="41045"/>
    <lineage>
        <taxon>Eukaryota</taxon>
        <taxon>Sar</taxon>
        <taxon>Stramenopiles</taxon>
        <taxon>Oomycota</taxon>
        <taxon>Peronosporomycetes</taxon>
        <taxon>Pythiales</taxon>
        <taxon>Pythiaceae</taxon>
        <taxon>Pythium</taxon>
    </lineage>
</organism>
<evidence type="ECO:0000313" key="4">
    <source>
        <dbReference type="Proteomes" id="UP000794436"/>
    </source>
</evidence>
<dbReference type="Proteomes" id="UP000794436">
    <property type="component" value="Unassembled WGS sequence"/>
</dbReference>
<evidence type="ECO:0000256" key="1">
    <source>
        <dbReference type="SAM" id="MobiDB-lite"/>
    </source>
</evidence>
<feature type="transmembrane region" description="Helical" evidence="2">
    <location>
        <begin position="114"/>
        <end position="133"/>
    </location>
</feature>
<dbReference type="AlphaFoldDB" id="A0A8K1C4M6"/>
<keyword evidence="4" id="KW-1185">Reference proteome</keyword>
<reference evidence="3" key="1">
    <citation type="submission" date="2019-03" db="EMBL/GenBank/DDBJ databases">
        <title>Long read genome sequence of the mycoparasitic Pythium oligandrum ATCC 38472 isolated from sugarbeet rhizosphere.</title>
        <authorList>
            <person name="Gaulin E."/>
        </authorList>
    </citation>
    <scope>NUCLEOTIDE SEQUENCE</scope>
    <source>
        <strain evidence="3">ATCC 38472_TT</strain>
    </source>
</reference>
<keyword evidence="2" id="KW-0812">Transmembrane</keyword>
<comment type="caution">
    <text evidence="3">The sequence shown here is derived from an EMBL/GenBank/DDBJ whole genome shotgun (WGS) entry which is preliminary data.</text>
</comment>
<accession>A0A8K1C4M6</accession>
<protein>
    <submittedName>
        <fullName evidence="3">Uncharacterized protein</fullName>
    </submittedName>
</protein>
<name>A0A8K1C4M6_PYTOL</name>
<dbReference type="OrthoDB" id="106908at2759"/>
<evidence type="ECO:0000256" key="2">
    <source>
        <dbReference type="SAM" id="Phobius"/>
    </source>
</evidence>
<feature type="region of interest" description="Disordered" evidence="1">
    <location>
        <begin position="1"/>
        <end position="24"/>
    </location>
</feature>
<keyword evidence="2" id="KW-0472">Membrane</keyword>
<keyword evidence="2" id="KW-1133">Transmembrane helix</keyword>
<gene>
    <name evidence="3" type="ORF">Poli38472_006384</name>
</gene>
<proteinExistence type="predicted"/>
<evidence type="ECO:0000313" key="3">
    <source>
        <dbReference type="EMBL" id="TMW56374.1"/>
    </source>
</evidence>
<dbReference type="EMBL" id="SPLM01000145">
    <property type="protein sequence ID" value="TMW56374.1"/>
    <property type="molecule type" value="Genomic_DNA"/>
</dbReference>